<name>K1TBI0_9ZZZZ</name>
<protein>
    <submittedName>
        <fullName evidence="1">Uncharacterized protein</fullName>
    </submittedName>
</protein>
<reference evidence="1" key="1">
    <citation type="journal article" date="2013" name="Environ. Microbiol.">
        <title>Microbiota from the distal guts of lean and obese adolescents exhibit partial functional redundancy besides clear differences in community structure.</title>
        <authorList>
            <person name="Ferrer M."/>
            <person name="Ruiz A."/>
            <person name="Lanza F."/>
            <person name="Haange S.B."/>
            <person name="Oberbach A."/>
            <person name="Till H."/>
            <person name="Bargiela R."/>
            <person name="Campoy C."/>
            <person name="Segura M.T."/>
            <person name="Richter M."/>
            <person name="von Bergen M."/>
            <person name="Seifert J."/>
            <person name="Suarez A."/>
        </authorList>
    </citation>
    <scope>NUCLEOTIDE SEQUENCE</scope>
</reference>
<comment type="caution">
    <text evidence="1">The sequence shown here is derived from an EMBL/GenBank/DDBJ whole genome shotgun (WGS) entry which is preliminary data.</text>
</comment>
<sequence>GEWKAAKDAAQAQCTNNGRYEMAEKLGACDMFKGNETLEELIGMMFSPRGVEFMTTYNFPNLATFRRFKKYHPERFGVYIDCGKISLSEARKIFLIGDTTAELKYSQTAGNRLFLMCGANASVIASGYAVVKVEKDKDSEVNYIVQDNAKILWWASCS</sequence>
<dbReference type="AlphaFoldDB" id="K1TBI0"/>
<feature type="non-terminal residue" evidence="1">
    <location>
        <position position="1"/>
    </location>
</feature>
<proteinExistence type="predicted"/>
<accession>K1TBI0</accession>
<evidence type="ECO:0000313" key="1">
    <source>
        <dbReference type="EMBL" id="EKC64829.1"/>
    </source>
</evidence>
<organism evidence="1">
    <name type="scientific">human gut metagenome</name>
    <dbReference type="NCBI Taxonomy" id="408170"/>
    <lineage>
        <taxon>unclassified sequences</taxon>
        <taxon>metagenomes</taxon>
        <taxon>organismal metagenomes</taxon>
    </lineage>
</organism>
<gene>
    <name evidence="1" type="ORF">LEA_10648</name>
</gene>
<dbReference type="EMBL" id="AJWY01007158">
    <property type="protein sequence ID" value="EKC64829.1"/>
    <property type="molecule type" value="Genomic_DNA"/>
</dbReference>